<proteinExistence type="predicted"/>
<dbReference type="EMBL" id="JADYXP020000004">
    <property type="protein sequence ID" value="KAL0125047.1"/>
    <property type="molecule type" value="Genomic_DNA"/>
</dbReference>
<organism evidence="2 3">
    <name type="scientific">Cardiocondyla obscurior</name>
    <dbReference type="NCBI Taxonomy" id="286306"/>
    <lineage>
        <taxon>Eukaryota</taxon>
        <taxon>Metazoa</taxon>
        <taxon>Ecdysozoa</taxon>
        <taxon>Arthropoda</taxon>
        <taxon>Hexapoda</taxon>
        <taxon>Insecta</taxon>
        <taxon>Pterygota</taxon>
        <taxon>Neoptera</taxon>
        <taxon>Endopterygota</taxon>
        <taxon>Hymenoptera</taxon>
        <taxon>Apocrita</taxon>
        <taxon>Aculeata</taxon>
        <taxon>Formicoidea</taxon>
        <taxon>Formicidae</taxon>
        <taxon>Myrmicinae</taxon>
        <taxon>Cardiocondyla</taxon>
    </lineage>
</organism>
<evidence type="ECO:0000256" key="1">
    <source>
        <dbReference type="SAM" id="Phobius"/>
    </source>
</evidence>
<keyword evidence="1" id="KW-0472">Membrane</keyword>
<feature type="transmembrane region" description="Helical" evidence="1">
    <location>
        <begin position="38"/>
        <end position="66"/>
    </location>
</feature>
<sequence length="88" mass="8097">MRCPVAAAVAKRTVPRAGVSAVVVPVAAAVVPTAASAAGLLLAALTSAAGLVLAAPISAAGLVAAAPAGMSLRPGSVAPVDLSTSSAV</sequence>
<accession>A0AAW2GF19</accession>
<dbReference type="AlphaFoldDB" id="A0AAW2GF19"/>
<dbReference type="Proteomes" id="UP001430953">
    <property type="component" value="Unassembled WGS sequence"/>
</dbReference>
<evidence type="ECO:0000313" key="3">
    <source>
        <dbReference type="Proteomes" id="UP001430953"/>
    </source>
</evidence>
<evidence type="ECO:0000313" key="2">
    <source>
        <dbReference type="EMBL" id="KAL0125047.1"/>
    </source>
</evidence>
<keyword evidence="1" id="KW-0812">Transmembrane</keyword>
<gene>
    <name evidence="2" type="ORF">PUN28_004297</name>
</gene>
<keyword evidence="3" id="KW-1185">Reference proteome</keyword>
<keyword evidence="1" id="KW-1133">Transmembrane helix</keyword>
<comment type="caution">
    <text evidence="2">The sequence shown here is derived from an EMBL/GenBank/DDBJ whole genome shotgun (WGS) entry which is preliminary data.</text>
</comment>
<reference evidence="2 3" key="1">
    <citation type="submission" date="2023-03" db="EMBL/GenBank/DDBJ databases">
        <title>High recombination rates correlate with genetic variation in Cardiocondyla obscurior ants.</title>
        <authorList>
            <person name="Errbii M."/>
        </authorList>
    </citation>
    <scope>NUCLEOTIDE SEQUENCE [LARGE SCALE GENOMIC DNA]</scope>
    <source>
        <strain evidence="2">Alpha-2009</strain>
        <tissue evidence="2">Whole body</tissue>
    </source>
</reference>
<protein>
    <submittedName>
        <fullName evidence="2">Uncharacterized protein</fullName>
    </submittedName>
</protein>
<name>A0AAW2GF19_9HYME</name>